<feature type="domain" description="BAH" evidence="6">
    <location>
        <begin position="25"/>
        <end position="141"/>
    </location>
</feature>
<feature type="domain" description="PHD-type" evidence="5">
    <location>
        <begin position="143"/>
        <end position="194"/>
    </location>
</feature>
<dbReference type="Pfam" id="PF00628">
    <property type="entry name" value="PHD"/>
    <property type="match status" value="1"/>
</dbReference>
<dbReference type="Proteomes" id="UP000054558">
    <property type="component" value="Unassembled WGS sequence"/>
</dbReference>
<dbReference type="PROSITE" id="PS01359">
    <property type="entry name" value="ZF_PHD_1"/>
    <property type="match status" value="1"/>
</dbReference>
<organism evidence="7 8">
    <name type="scientific">Klebsormidium nitens</name>
    <name type="common">Green alga</name>
    <name type="synonym">Ulothrix nitens</name>
    <dbReference type="NCBI Taxonomy" id="105231"/>
    <lineage>
        <taxon>Eukaryota</taxon>
        <taxon>Viridiplantae</taxon>
        <taxon>Streptophyta</taxon>
        <taxon>Klebsormidiophyceae</taxon>
        <taxon>Klebsormidiales</taxon>
        <taxon>Klebsormidiaceae</taxon>
        <taxon>Klebsormidium</taxon>
    </lineage>
</organism>
<dbReference type="PROSITE" id="PS51038">
    <property type="entry name" value="BAH"/>
    <property type="match status" value="1"/>
</dbReference>
<dbReference type="SUPFAM" id="SSF82061">
    <property type="entry name" value="BAH domain"/>
    <property type="match status" value="1"/>
</dbReference>
<dbReference type="InterPro" id="IPR019787">
    <property type="entry name" value="Znf_PHD-finger"/>
</dbReference>
<sequence>MGGKKQKEFKDIPEYHINGQEGEDTTVKVGDCVIMRPDAGELPYIGKVEKLFVAGEGKKQEKIKARWYYRPSEAKGGRRAFHGKAELFLSDHYDEVWAEAIMGKCRVHSFKKYIQMEDLGENDFYCRFEYKAQTGAFVPDKVAVYCLCEMPYNPDDPMVQCEKCRDWYHLKCVNLTKSTVRKLEVFFCDLCQKEPQETVESGDENARS</sequence>
<dbReference type="PANTHER" id="PTHR46364">
    <property type="entry name" value="OS08G0421900 PROTEIN"/>
    <property type="match status" value="1"/>
</dbReference>
<dbReference type="OrthoDB" id="436852at2759"/>
<dbReference type="InterPro" id="IPR001025">
    <property type="entry name" value="BAH_dom"/>
</dbReference>
<dbReference type="AlphaFoldDB" id="A0A1Y1I9I6"/>
<keyword evidence="8" id="KW-1185">Reference proteome</keyword>
<dbReference type="InterPro" id="IPR019786">
    <property type="entry name" value="Zinc_finger_PHD-type_CS"/>
</dbReference>
<accession>A0A1Y1I9I6</accession>
<evidence type="ECO:0000259" key="5">
    <source>
        <dbReference type="PROSITE" id="PS50016"/>
    </source>
</evidence>
<evidence type="ECO:0000256" key="4">
    <source>
        <dbReference type="PROSITE-ProRule" id="PRU00146"/>
    </source>
</evidence>
<dbReference type="PROSITE" id="PS50016">
    <property type="entry name" value="ZF_PHD_2"/>
    <property type="match status" value="1"/>
</dbReference>
<name>A0A1Y1I9I6_KLENI</name>
<dbReference type="Pfam" id="PF01426">
    <property type="entry name" value="BAH"/>
    <property type="match status" value="1"/>
</dbReference>
<dbReference type="InterPro" id="IPR001965">
    <property type="entry name" value="Znf_PHD"/>
</dbReference>
<dbReference type="GO" id="GO:0003682">
    <property type="term" value="F:chromatin binding"/>
    <property type="evidence" value="ECO:0007669"/>
    <property type="project" value="InterPro"/>
</dbReference>
<dbReference type="InterPro" id="IPR013083">
    <property type="entry name" value="Znf_RING/FYVE/PHD"/>
</dbReference>
<evidence type="ECO:0000256" key="1">
    <source>
        <dbReference type="ARBA" id="ARBA00022723"/>
    </source>
</evidence>
<dbReference type="InterPro" id="IPR043151">
    <property type="entry name" value="BAH_sf"/>
</dbReference>
<keyword evidence="1" id="KW-0479">Metal-binding</keyword>
<dbReference type="OMA" id="MKYSHWI"/>
<dbReference type="EMBL" id="DF237181">
    <property type="protein sequence ID" value="GAQ85377.1"/>
    <property type="molecule type" value="Genomic_DNA"/>
</dbReference>
<dbReference type="InterPro" id="IPR011011">
    <property type="entry name" value="Znf_FYVE_PHD"/>
</dbReference>
<dbReference type="SMART" id="SM00249">
    <property type="entry name" value="PHD"/>
    <property type="match status" value="1"/>
</dbReference>
<evidence type="ECO:0000256" key="3">
    <source>
        <dbReference type="ARBA" id="ARBA00022833"/>
    </source>
</evidence>
<protein>
    <submittedName>
        <fullName evidence="7">PHD finger family protein</fullName>
    </submittedName>
</protein>
<dbReference type="SUPFAM" id="SSF57903">
    <property type="entry name" value="FYVE/PHD zinc finger"/>
    <property type="match status" value="1"/>
</dbReference>
<gene>
    <name evidence="7" type="ORF">KFL_002320110</name>
</gene>
<evidence type="ECO:0000259" key="6">
    <source>
        <dbReference type="PROSITE" id="PS51038"/>
    </source>
</evidence>
<evidence type="ECO:0000256" key="2">
    <source>
        <dbReference type="ARBA" id="ARBA00022771"/>
    </source>
</evidence>
<reference evidence="7 8" key="1">
    <citation type="journal article" date="2014" name="Nat. Commun.">
        <title>Klebsormidium flaccidum genome reveals primary factors for plant terrestrial adaptation.</title>
        <authorList>
            <person name="Hori K."/>
            <person name="Maruyama F."/>
            <person name="Fujisawa T."/>
            <person name="Togashi T."/>
            <person name="Yamamoto N."/>
            <person name="Seo M."/>
            <person name="Sato S."/>
            <person name="Yamada T."/>
            <person name="Mori H."/>
            <person name="Tajima N."/>
            <person name="Moriyama T."/>
            <person name="Ikeuchi M."/>
            <person name="Watanabe M."/>
            <person name="Wada H."/>
            <person name="Kobayashi K."/>
            <person name="Saito M."/>
            <person name="Masuda T."/>
            <person name="Sasaki-Sekimoto Y."/>
            <person name="Mashiguchi K."/>
            <person name="Awai K."/>
            <person name="Shimojima M."/>
            <person name="Masuda S."/>
            <person name="Iwai M."/>
            <person name="Nobusawa T."/>
            <person name="Narise T."/>
            <person name="Kondo S."/>
            <person name="Saito H."/>
            <person name="Sato R."/>
            <person name="Murakawa M."/>
            <person name="Ihara Y."/>
            <person name="Oshima-Yamada Y."/>
            <person name="Ohtaka K."/>
            <person name="Satoh M."/>
            <person name="Sonobe K."/>
            <person name="Ishii M."/>
            <person name="Ohtani R."/>
            <person name="Kanamori-Sato M."/>
            <person name="Honoki R."/>
            <person name="Miyazaki D."/>
            <person name="Mochizuki H."/>
            <person name="Umetsu J."/>
            <person name="Higashi K."/>
            <person name="Shibata D."/>
            <person name="Kamiya Y."/>
            <person name="Sato N."/>
            <person name="Nakamura Y."/>
            <person name="Tabata S."/>
            <person name="Ida S."/>
            <person name="Kurokawa K."/>
            <person name="Ohta H."/>
        </authorList>
    </citation>
    <scope>NUCLEOTIDE SEQUENCE [LARGE SCALE GENOMIC DNA]</scope>
    <source>
        <strain evidence="7 8">NIES-2285</strain>
    </source>
</reference>
<dbReference type="SMART" id="SM00439">
    <property type="entry name" value="BAH"/>
    <property type="match status" value="1"/>
</dbReference>
<dbReference type="Gene3D" id="2.30.30.490">
    <property type="match status" value="1"/>
</dbReference>
<dbReference type="GO" id="GO:0008270">
    <property type="term" value="F:zinc ion binding"/>
    <property type="evidence" value="ECO:0007669"/>
    <property type="project" value="UniProtKB-KW"/>
</dbReference>
<dbReference type="Gene3D" id="3.30.40.10">
    <property type="entry name" value="Zinc/RING finger domain, C3HC4 (zinc finger)"/>
    <property type="match status" value="1"/>
</dbReference>
<proteinExistence type="predicted"/>
<evidence type="ECO:0000313" key="7">
    <source>
        <dbReference type="EMBL" id="GAQ85377.1"/>
    </source>
</evidence>
<dbReference type="STRING" id="105231.A0A1Y1I9I6"/>
<keyword evidence="3" id="KW-0862">Zinc</keyword>
<evidence type="ECO:0000313" key="8">
    <source>
        <dbReference type="Proteomes" id="UP000054558"/>
    </source>
</evidence>
<keyword evidence="2 4" id="KW-0863">Zinc-finger</keyword>